<organism evidence="1 2">
    <name type="scientific">Rhizopogon vinicolor AM-OR11-026</name>
    <dbReference type="NCBI Taxonomy" id="1314800"/>
    <lineage>
        <taxon>Eukaryota</taxon>
        <taxon>Fungi</taxon>
        <taxon>Dikarya</taxon>
        <taxon>Basidiomycota</taxon>
        <taxon>Agaricomycotina</taxon>
        <taxon>Agaricomycetes</taxon>
        <taxon>Agaricomycetidae</taxon>
        <taxon>Boletales</taxon>
        <taxon>Suillineae</taxon>
        <taxon>Rhizopogonaceae</taxon>
        <taxon>Rhizopogon</taxon>
    </lineage>
</organism>
<reference evidence="1 2" key="1">
    <citation type="submission" date="2016-06" db="EMBL/GenBank/DDBJ databases">
        <title>Comparative genomics of the ectomycorrhizal sister species Rhizopogon vinicolor and Rhizopogon vesiculosus (Basidiomycota: Boletales) reveals a divergence of the mating type B locus.</title>
        <authorList>
            <consortium name="DOE Joint Genome Institute"/>
            <person name="Mujic A.B."/>
            <person name="Kuo A."/>
            <person name="Tritt A."/>
            <person name="Lipzen A."/>
            <person name="Chen C."/>
            <person name="Johnson J."/>
            <person name="Sharma A."/>
            <person name="Barry K."/>
            <person name="Grigoriev I.V."/>
            <person name="Spatafora J.W."/>
        </authorList>
    </citation>
    <scope>NUCLEOTIDE SEQUENCE [LARGE SCALE GENOMIC DNA]</scope>
    <source>
        <strain evidence="1 2">AM-OR11-026</strain>
    </source>
</reference>
<dbReference type="EMBL" id="KV448410">
    <property type="protein sequence ID" value="OAX36529.1"/>
    <property type="molecule type" value="Genomic_DNA"/>
</dbReference>
<evidence type="ECO:0000313" key="2">
    <source>
        <dbReference type="Proteomes" id="UP000092154"/>
    </source>
</evidence>
<protein>
    <submittedName>
        <fullName evidence="1">Uncharacterized protein</fullName>
    </submittedName>
</protein>
<sequence>SKNTCTYARHYGRAPNGQHARLTDVFVRGDRYSLCTAMRIDEYLAARVVEGLFDS</sequence>
<gene>
    <name evidence="1" type="ORF">K503DRAFT_674268</name>
</gene>
<dbReference type="STRING" id="1314800.A0A1B7MVA4"/>
<accession>A0A1B7MVA4</accession>
<dbReference type="Proteomes" id="UP000092154">
    <property type="component" value="Unassembled WGS sequence"/>
</dbReference>
<feature type="non-terminal residue" evidence="1">
    <location>
        <position position="1"/>
    </location>
</feature>
<evidence type="ECO:0000313" key="1">
    <source>
        <dbReference type="EMBL" id="OAX36529.1"/>
    </source>
</evidence>
<dbReference type="InParanoid" id="A0A1B7MVA4"/>
<feature type="non-terminal residue" evidence="1">
    <location>
        <position position="55"/>
    </location>
</feature>
<proteinExistence type="predicted"/>
<dbReference type="AlphaFoldDB" id="A0A1B7MVA4"/>
<name>A0A1B7MVA4_9AGAM</name>
<keyword evidence="2" id="KW-1185">Reference proteome</keyword>
<dbReference type="OrthoDB" id="2266637at2759"/>